<evidence type="ECO:0000313" key="3">
    <source>
        <dbReference type="Proteomes" id="UP001153737"/>
    </source>
</evidence>
<keyword evidence="3" id="KW-1185">Reference proteome</keyword>
<accession>A0A9N9SI88</accession>
<dbReference type="SUPFAM" id="SSF58113">
    <property type="entry name" value="Apolipoprotein A-I"/>
    <property type="match status" value="1"/>
</dbReference>
<evidence type="ECO:0000313" key="2">
    <source>
        <dbReference type="EMBL" id="CAG9822828.1"/>
    </source>
</evidence>
<feature type="coiled-coil region" evidence="1">
    <location>
        <begin position="45"/>
        <end position="79"/>
    </location>
</feature>
<reference evidence="2" key="2">
    <citation type="submission" date="2022-10" db="EMBL/GenBank/DDBJ databases">
        <authorList>
            <consortium name="ENA_rothamsted_submissions"/>
            <consortium name="culmorum"/>
            <person name="King R."/>
        </authorList>
    </citation>
    <scope>NUCLEOTIDE SEQUENCE</scope>
</reference>
<organism evidence="2 3">
    <name type="scientific">Phaedon cochleariae</name>
    <name type="common">Mustard beetle</name>
    <dbReference type="NCBI Taxonomy" id="80249"/>
    <lineage>
        <taxon>Eukaryota</taxon>
        <taxon>Metazoa</taxon>
        <taxon>Ecdysozoa</taxon>
        <taxon>Arthropoda</taxon>
        <taxon>Hexapoda</taxon>
        <taxon>Insecta</taxon>
        <taxon>Pterygota</taxon>
        <taxon>Neoptera</taxon>
        <taxon>Endopterygota</taxon>
        <taxon>Coleoptera</taxon>
        <taxon>Polyphaga</taxon>
        <taxon>Cucujiformia</taxon>
        <taxon>Chrysomeloidea</taxon>
        <taxon>Chrysomelidae</taxon>
        <taxon>Chrysomelinae</taxon>
        <taxon>Chrysomelini</taxon>
        <taxon>Phaedon</taxon>
    </lineage>
</organism>
<name>A0A9N9SI88_PHACE</name>
<gene>
    <name evidence="2" type="ORF">PHAECO_LOCUS10232</name>
</gene>
<evidence type="ECO:0000256" key="1">
    <source>
        <dbReference type="SAM" id="Coils"/>
    </source>
</evidence>
<dbReference type="AlphaFoldDB" id="A0A9N9SI88"/>
<keyword evidence="1" id="KW-0175">Coiled coil</keyword>
<reference evidence="2" key="1">
    <citation type="submission" date="2022-01" db="EMBL/GenBank/DDBJ databases">
        <authorList>
            <person name="King R."/>
        </authorList>
    </citation>
    <scope>NUCLEOTIDE SEQUENCE</scope>
</reference>
<dbReference type="EMBL" id="OU896712">
    <property type="protein sequence ID" value="CAG9822828.1"/>
    <property type="molecule type" value="Genomic_DNA"/>
</dbReference>
<protein>
    <submittedName>
        <fullName evidence="2">Uncharacterized protein</fullName>
    </submittedName>
</protein>
<proteinExistence type="predicted"/>
<dbReference type="OrthoDB" id="6734498at2759"/>
<dbReference type="Proteomes" id="UP001153737">
    <property type="component" value="Chromosome 6"/>
</dbReference>
<feature type="coiled-coil region" evidence="1">
    <location>
        <begin position="124"/>
        <end position="151"/>
    </location>
</feature>
<sequence>MDSSTNKNLKGMINEALQSSENIKINTDDSDQPFSPHDIQCGKSLQQIKNIFEKTEAMREVAKEKNHQLQEQFKDLKERLSSSSEYLLRIKKNIENLKFSYQKNVIEIQKNLDPATEVENIKSKEDMAKHMNEIRNKIDDLQNKMTEQRNKQQYVTESYQEAFDKVIDTLQEIETGAYSSQMLSIVQD</sequence>